<proteinExistence type="predicted"/>
<dbReference type="EMBL" id="KY612839">
    <property type="protein sequence ID" value="ARM71002.1"/>
    <property type="molecule type" value="Genomic_DNA"/>
</dbReference>
<sequence>MKLVKTEVDYELALNSAMEFSHRGFTYTLDDECTHCFYTPYKLYLIYYEAD</sequence>
<organism evidence="1 2">
    <name type="scientific">Vibrio phage pVco-5</name>
    <dbReference type="NCBI Taxonomy" id="1965485"/>
    <lineage>
        <taxon>Viruses</taxon>
        <taxon>Duplodnaviria</taxon>
        <taxon>Heunggongvirae</taxon>
        <taxon>Uroviricota</taxon>
        <taxon>Caudoviricetes</taxon>
        <taxon>Schitoviridae</taxon>
        <taxon>Vicoquintavirus</taxon>
        <taxon>Vicoquintavirus Pvco5</taxon>
    </lineage>
</organism>
<reference evidence="1 2" key="1">
    <citation type="submission" date="2017-02" db="EMBL/GenBank/DDBJ databases">
        <title>Comeplete genome sequence of Bacteriophage pVco-5, that infects Vibrio corallilyticus.</title>
        <authorList>
            <person name="Kim H.J."/>
            <person name="Park S.C."/>
        </authorList>
    </citation>
    <scope>NUCLEOTIDE SEQUENCE [LARGE SCALE GENOMIC DNA]</scope>
</reference>
<dbReference type="Proteomes" id="UP000225564">
    <property type="component" value="Segment"/>
</dbReference>
<keyword evidence="2" id="KW-1185">Reference proteome</keyword>
<accession>A0A1W6JUR9</accession>
<gene>
    <name evidence="1" type="ORF">pVco5_014</name>
</gene>
<evidence type="ECO:0000313" key="1">
    <source>
        <dbReference type="EMBL" id="ARM71002.1"/>
    </source>
</evidence>
<name>A0A1W6JUR9_9CAUD</name>
<evidence type="ECO:0000313" key="2">
    <source>
        <dbReference type="Proteomes" id="UP000225564"/>
    </source>
</evidence>
<protein>
    <submittedName>
        <fullName evidence="1">Uncharacterized protein</fullName>
    </submittedName>
</protein>